<keyword evidence="6 7" id="KW-0472">Membrane</keyword>
<protein>
    <submittedName>
        <fullName evidence="9">DUF421 domain-containing protein</fullName>
    </submittedName>
</protein>
<dbReference type="Proteomes" id="UP000271925">
    <property type="component" value="Unassembled WGS sequence"/>
</dbReference>
<keyword evidence="3" id="KW-1003">Cell membrane</keyword>
<dbReference type="GO" id="GO:0005886">
    <property type="term" value="C:plasma membrane"/>
    <property type="evidence" value="ECO:0007669"/>
    <property type="project" value="UniProtKB-SubCell"/>
</dbReference>
<evidence type="ECO:0000256" key="5">
    <source>
        <dbReference type="ARBA" id="ARBA00022989"/>
    </source>
</evidence>
<keyword evidence="4 7" id="KW-0812">Transmembrane</keyword>
<evidence type="ECO:0000256" key="4">
    <source>
        <dbReference type="ARBA" id="ARBA00022692"/>
    </source>
</evidence>
<proteinExistence type="inferred from homology"/>
<dbReference type="EMBL" id="RQJO01000007">
    <property type="protein sequence ID" value="RRB07105.1"/>
    <property type="molecule type" value="Genomic_DNA"/>
</dbReference>
<evidence type="ECO:0000256" key="7">
    <source>
        <dbReference type="SAM" id="Phobius"/>
    </source>
</evidence>
<evidence type="ECO:0000256" key="2">
    <source>
        <dbReference type="ARBA" id="ARBA00006448"/>
    </source>
</evidence>
<keyword evidence="10" id="KW-1185">Reference proteome</keyword>
<dbReference type="OrthoDB" id="9778331at2"/>
<evidence type="ECO:0000313" key="9">
    <source>
        <dbReference type="EMBL" id="RRB07105.1"/>
    </source>
</evidence>
<evidence type="ECO:0000256" key="6">
    <source>
        <dbReference type="ARBA" id="ARBA00023136"/>
    </source>
</evidence>
<keyword evidence="5 7" id="KW-1133">Transmembrane helix</keyword>
<comment type="caution">
    <text evidence="9">The sequence shown here is derived from an EMBL/GenBank/DDBJ whole genome shotgun (WGS) entry which is preliminary data.</text>
</comment>
<dbReference type="AlphaFoldDB" id="A0A3P1C133"/>
<dbReference type="Gene3D" id="3.30.240.20">
    <property type="entry name" value="bsu07140 like domains"/>
    <property type="match status" value="1"/>
</dbReference>
<evidence type="ECO:0000259" key="8">
    <source>
        <dbReference type="Pfam" id="PF04239"/>
    </source>
</evidence>
<dbReference type="RefSeq" id="WP_124871426.1">
    <property type="nucleotide sequence ID" value="NZ_RQJO01000007.1"/>
</dbReference>
<comment type="subcellular location">
    <subcellularLocation>
        <location evidence="1">Cell membrane</location>
        <topology evidence="1">Multi-pass membrane protein</topology>
    </subcellularLocation>
</comment>
<comment type="similarity">
    <text evidence="2">Belongs to the UPF0702 family.</text>
</comment>
<evidence type="ECO:0000256" key="1">
    <source>
        <dbReference type="ARBA" id="ARBA00004651"/>
    </source>
</evidence>
<accession>A0A3P1C133</accession>
<name>A0A3P1C133_9BACT</name>
<dbReference type="PANTHER" id="PTHR34582:SF6">
    <property type="entry name" value="UPF0702 TRANSMEMBRANE PROTEIN YCAP"/>
    <property type="match status" value="1"/>
</dbReference>
<dbReference type="PANTHER" id="PTHR34582">
    <property type="entry name" value="UPF0702 TRANSMEMBRANE PROTEIN YCAP"/>
    <property type="match status" value="1"/>
</dbReference>
<dbReference type="InterPro" id="IPR007353">
    <property type="entry name" value="DUF421"/>
</dbReference>
<sequence>MEKLVDVNWQSVFIPTTSVLEMLVRGTLTYWFVYAYLRIFRRGPGQLSLSDLLLITMISDAAQNSMAGPYESVTEGLVLVGSLVFWDYAIDWMGYRSVFLKRIVEPAPVLLVRNGELMRQNMKKEMITEDELISILRENGVDGYQNVKTCYLEGSGNISIIEKNNRQNRG</sequence>
<reference evidence="9 10" key="1">
    <citation type="submission" date="2018-11" db="EMBL/GenBank/DDBJ databases">
        <authorList>
            <person name="Zhou Z."/>
            <person name="Wang G."/>
        </authorList>
    </citation>
    <scope>NUCLEOTIDE SEQUENCE [LARGE SCALE GENOMIC DNA]</scope>
    <source>
        <strain evidence="9 10">KCTC52004</strain>
    </source>
</reference>
<evidence type="ECO:0000313" key="10">
    <source>
        <dbReference type="Proteomes" id="UP000271925"/>
    </source>
</evidence>
<evidence type="ECO:0000256" key="3">
    <source>
        <dbReference type="ARBA" id="ARBA00022475"/>
    </source>
</evidence>
<dbReference type="InterPro" id="IPR023090">
    <property type="entry name" value="UPF0702_alpha/beta_dom_sf"/>
</dbReference>
<organism evidence="9 10">
    <name type="scientific">Larkinella rosea</name>
    <dbReference type="NCBI Taxonomy" id="2025312"/>
    <lineage>
        <taxon>Bacteria</taxon>
        <taxon>Pseudomonadati</taxon>
        <taxon>Bacteroidota</taxon>
        <taxon>Cytophagia</taxon>
        <taxon>Cytophagales</taxon>
        <taxon>Spirosomataceae</taxon>
        <taxon>Larkinella</taxon>
    </lineage>
</organism>
<dbReference type="Pfam" id="PF04239">
    <property type="entry name" value="DUF421"/>
    <property type="match status" value="1"/>
</dbReference>
<feature type="transmembrane region" description="Helical" evidence="7">
    <location>
        <begin position="12"/>
        <end position="37"/>
    </location>
</feature>
<feature type="domain" description="YetF C-terminal" evidence="8">
    <location>
        <begin position="97"/>
        <end position="165"/>
    </location>
</feature>
<gene>
    <name evidence="9" type="ORF">EHT25_04800</name>
</gene>